<keyword evidence="3" id="KW-1185">Reference proteome</keyword>
<dbReference type="CDD" id="cd10170">
    <property type="entry name" value="ASKHA_NBD_HSP70"/>
    <property type="match status" value="1"/>
</dbReference>
<feature type="region of interest" description="Disordered" evidence="1">
    <location>
        <begin position="798"/>
        <end position="879"/>
    </location>
</feature>
<feature type="compositionally biased region" description="Polar residues" evidence="1">
    <location>
        <begin position="389"/>
        <end position="398"/>
    </location>
</feature>
<feature type="region of interest" description="Disordered" evidence="1">
    <location>
        <begin position="31"/>
        <end position="69"/>
    </location>
</feature>
<gene>
    <name evidence="2" type="ORF">TWF506_010802</name>
</gene>
<feature type="region of interest" description="Disordered" evidence="1">
    <location>
        <begin position="349"/>
        <end position="398"/>
    </location>
</feature>
<dbReference type="EMBL" id="JAVHJM010000008">
    <property type="protein sequence ID" value="KAK6508724.1"/>
    <property type="molecule type" value="Genomic_DNA"/>
</dbReference>
<feature type="region of interest" description="Disordered" evidence="1">
    <location>
        <begin position="134"/>
        <end position="179"/>
    </location>
</feature>
<comment type="caution">
    <text evidence="2">The sequence shown here is derived from an EMBL/GenBank/DDBJ whole genome shotgun (WGS) entry which is preliminary data.</text>
</comment>
<reference evidence="2 3" key="1">
    <citation type="submission" date="2019-10" db="EMBL/GenBank/DDBJ databases">
        <authorList>
            <person name="Palmer J.M."/>
        </authorList>
    </citation>
    <scope>NUCLEOTIDE SEQUENCE [LARGE SCALE GENOMIC DNA]</scope>
    <source>
        <strain evidence="2 3">TWF506</strain>
    </source>
</reference>
<feature type="compositionally biased region" description="Polar residues" evidence="1">
    <location>
        <begin position="854"/>
        <end position="869"/>
    </location>
</feature>
<dbReference type="PANTHER" id="PTHR14187">
    <property type="entry name" value="ALPHA KINASE/ELONGATION FACTOR 2 KINASE"/>
    <property type="match status" value="1"/>
</dbReference>
<dbReference type="Proteomes" id="UP001307849">
    <property type="component" value="Unassembled WGS sequence"/>
</dbReference>
<evidence type="ECO:0000256" key="1">
    <source>
        <dbReference type="SAM" id="MobiDB-lite"/>
    </source>
</evidence>
<dbReference type="InterPro" id="IPR043129">
    <property type="entry name" value="ATPase_NBD"/>
</dbReference>
<protein>
    <submittedName>
        <fullName evidence="2">Uncharacterized protein</fullName>
    </submittedName>
</protein>
<evidence type="ECO:0000313" key="3">
    <source>
        <dbReference type="Proteomes" id="UP001307849"/>
    </source>
</evidence>
<proteinExistence type="predicted"/>
<feature type="compositionally biased region" description="Polar residues" evidence="1">
    <location>
        <begin position="135"/>
        <end position="146"/>
    </location>
</feature>
<dbReference type="PANTHER" id="PTHR14187:SF5">
    <property type="entry name" value="HEAT SHOCK 70 KDA PROTEIN 12A"/>
    <property type="match status" value="1"/>
</dbReference>
<evidence type="ECO:0000313" key="2">
    <source>
        <dbReference type="EMBL" id="KAK6508724.1"/>
    </source>
</evidence>
<sequence length="889" mass="99591">METTKEPREKRYQISHLQQRTYFENAAKVVNQVPGAQESQRGRDPGSHSAGQAWAGPRPRPAEIPQKQQYFRQENNSLYPLQNSSKLETSVPTDLRSFGSSNIESMALQSQVHNTSELSMTEDLELLRGRLESMGVSQRQQQNNYEIETHDPRPTNFQANPLSDAPHESHQPSESSEDSFIQVERLKFYRNKVKEAIRSENWIEAKELQSCIFEILLRKDDRVGAEWYIDGAKISYMLGNLKEAKSLLESVPKSISIDPTTMLNSYSLESAILIRERDYDSAYTTSKKAAKLARKSNLPEYMYLAYYLLQRVFTARGDMKEADFYKQLIQPGFQLPSYVKILDDKAQDSLPTKVPTPSTSEPSRRASSVGGIPDTTPAPVQYQKEPVAEQTTVQSPLSAQIRNTNSMRLIVGVDFGTISSSVAWASLQDPDEISIIDIWPSMGIHPRDSVPSRISYLEGSTVNFNWGYDIPPTAKSFDWFKLLLESDDPYIREQVDLPPGLNPTDLVTDFLSGLYTFTMETLQMKKGPQYMRSVEIDFVFTVPTIWTKDTQLKIQRCAEDAGFSSGHKLTTISELEAVAIYIIGQCQLTLDPKIDQGIVVCSMSAGTVDLVTYKCTQITARLKLKECTVGEGAFCGPTKVDRSFITFLKSKMGHHYESLALGSEHAILKEFAEIKRRFGNKTHEAVYTLSLPEAINIPEADIRNGELSITREEIRALFDPVVTEVITFLYNQIKDFSERAGRCCAIFLVGSGFEGSLYFYDRIVEWAGPYGIEVAQPRSRSAITAAVRGAVIKGVEDALNPESSNTTPVSMIPSPTPWPESNIAAQRRQASEGGIDRSQIATPPQALGFESRAESAQQGPRTELVTRTVQPPKPQKPTRLLKAMGNIWK</sequence>
<organism evidence="2 3">
    <name type="scientific">Arthrobotrys conoides</name>
    <dbReference type="NCBI Taxonomy" id="74498"/>
    <lineage>
        <taxon>Eukaryota</taxon>
        <taxon>Fungi</taxon>
        <taxon>Dikarya</taxon>
        <taxon>Ascomycota</taxon>
        <taxon>Pezizomycotina</taxon>
        <taxon>Orbiliomycetes</taxon>
        <taxon>Orbiliales</taxon>
        <taxon>Orbiliaceae</taxon>
        <taxon>Arthrobotrys</taxon>
    </lineage>
</organism>
<dbReference type="SUPFAM" id="SSF53067">
    <property type="entry name" value="Actin-like ATPase domain"/>
    <property type="match status" value="2"/>
</dbReference>
<dbReference type="Gene3D" id="3.30.420.40">
    <property type="match status" value="1"/>
</dbReference>
<accession>A0AAN8RSK2</accession>
<name>A0AAN8RSK2_9PEZI</name>
<dbReference type="AlphaFoldDB" id="A0AAN8RSK2"/>